<dbReference type="Proteomes" id="UP000241964">
    <property type="component" value="Unassembled WGS sequence"/>
</dbReference>
<feature type="signal peptide" evidence="1">
    <location>
        <begin position="1"/>
        <end position="23"/>
    </location>
</feature>
<comment type="caution">
    <text evidence="2">The sequence shown here is derived from an EMBL/GenBank/DDBJ whole genome shotgun (WGS) entry which is preliminary data.</text>
</comment>
<proteinExistence type="predicted"/>
<evidence type="ECO:0000313" key="3">
    <source>
        <dbReference type="Proteomes" id="UP000241964"/>
    </source>
</evidence>
<dbReference type="CDD" id="cd14789">
    <property type="entry name" value="Tiki"/>
    <property type="match status" value="1"/>
</dbReference>
<evidence type="ECO:0000313" key="2">
    <source>
        <dbReference type="EMBL" id="PSL34031.1"/>
    </source>
</evidence>
<dbReference type="OrthoDB" id="9798714at2"/>
<evidence type="ECO:0000256" key="1">
    <source>
        <dbReference type="SAM" id="SignalP"/>
    </source>
</evidence>
<dbReference type="RefSeq" id="WP_106593693.1">
    <property type="nucleotide sequence ID" value="NZ_PYAS01000001.1"/>
</dbReference>
<dbReference type="Pfam" id="PF01963">
    <property type="entry name" value="TraB_PrgY_gumN"/>
    <property type="match status" value="1"/>
</dbReference>
<feature type="chain" id="PRO_5015183502" description="TraB family protein" evidence="1">
    <location>
        <begin position="24"/>
        <end position="308"/>
    </location>
</feature>
<reference evidence="2 3" key="1">
    <citation type="submission" date="2018-03" db="EMBL/GenBank/DDBJ databases">
        <title>Genomic Encyclopedia of Archaeal and Bacterial Type Strains, Phase II (KMG-II): from individual species to whole genera.</title>
        <authorList>
            <person name="Goeker M."/>
        </authorList>
    </citation>
    <scope>NUCLEOTIDE SEQUENCE [LARGE SCALE GENOMIC DNA]</scope>
    <source>
        <strain evidence="2 3">DSM 29057</strain>
    </source>
</reference>
<dbReference type="InterPro" id="IPR002816">
    <property type="entry name" value="TraB/PrgY/GumN_fam"/>
</dbReference>
<name>A0A2P8GJA1_9BACT</name>
<evidence type="ECO:0008006" key="4">
    <source>
        <dbReference type="Google" id="ProtNLM"/>
    </source>
</evidence>
<accession>A0A2P8GJA1</accession>
<protein>
    <recommendedName>
        <fullName evidence="4">TraB family protein</fullName>
    </recommendedName>
</protein>
<keyword evidence="3" id="KW-1185">Reference proteome</keyword>
<keyword evidence="1" id="KW-0732">Signal</keyword>
<organism evidence="2 3">
    <name type="scientific">Dyadobacter jiangsuensis</name>
    <dbReference type="NCBI Taxonomy" id="1591085"/>
    <lineage>
        <taxon>Bacteria</taxon>
        <taxon>Pseudomonadati</taxon>
        <taxon>Bacteroidota</taxon>
        <taxon>Cytophagia</taxon>
        <taxon>Cytophagales</taxon>
        <taxon>Spirosomataceae</taxon>
        <taxon>Dyadobacter</taxon>
    </lineage>
</organism>
<dbReference type="AlphaFoldDB" id="A0A2P8GJA1"/>
<dbReference type="EMBL" id="PYAS01000001">
    <property type="protein sequence ID" value="PSL34031.1"/>
    <property type="molecule type" value="Genomic_DNA"/>
</dbReference>
<sequence>MKILPSICIALILFQMAASHAWAQKGNPDSAPNPRTILWKVTGPNCPKPSYLLGTFHLSDAEWLLKTPQMSKVVDSTEYILNEQFTTQPPPMTPKKEILKALPLLDKKQFETLDSFFVARVGEGIRNNPDAAAMTVAEMESAIMVTLVSGNNKANAFTKFMDKDLFELYVKLGRQGDRLDRVKVTDFDSTEIGHARQYLTRAVNYTIGSDKPDWNFYGMPSVEDTLAHYKTMRFEYHLDKYSTNTASAPHFDFVPLAQRNKEWMPKIISCISSRPTLIAVGLGHLYYKTGVIMLLRAEGYRVEPVMFD</sequence>
<gene>
    <name evidence="2" type="ORF">CLV60_101400</name>
</gene>